<dbReference type="GO" id="GO:0016987">
    <property type="term" value="F:sigma factor activity"/>
    <property type="evidence" value="ECO:0007669"/>
    <property type="project" value="UniProtKB-KW"/>
</dbReference>
<dbReference type="EMBL" id="DYWQ01000047">
    <property type="protein sequence ID" value="HJF44705.1"/>
    <property type="molecule type" value="Genomic_DNA"/>
</dbReference>
<evidence type="ECO:0000313" key="9">
    <source>
        <dbReference type="Proteomes" id="UP000697330"/>
    </source>
</evidence>
<feature type="domain" description="RNA polymerase sigma-70 region 2" evidence="6">
    <location>
        <begin position="13"/>
        <end position="77"/>
    </location>
</feature>
<dbReference type="RefSeq" id="WP_274958689.1">
    <property type="nucleotide sequence ID" value="NZ_DYWQ01000047.1"/>
</dbReference>
<dbReference type="InterPro" id="IPR013249">
    <property type="entry name" value="RNA_pol_sigma70_r4_t2"/>
</dbReference>
<dbReference type="InterPro" id="IPR013324">
    <property type="entry name" value="RNA_pol_sigma_r3/r4-like"/>
</dbReference>
<dbReference type="SUPFAM" id="SSF88659">
    <property type="entry name" value="Sigma3 and sigma4 domains of RNA polymerase sigma factors"/>
    <property type="match status" value="1"/>
</dbReference>
<evidence type="ECO:0000256" key="5">
    <source>
        <dbReference type="ARBA" id="ARBA00023163"/>
    </source>
</evidence>
<gene>
    <name evidence="8" type="ORF">K8U72_02825</name>
</gene>
<reference evidence="8" key="1">
    <citation type="journal article" date="2021" name="PeerJ">
        <title>Extensive microbial diversity within the chicken gut microbiome revealed by metagenomics and culture.</title>
        <authorList>
            <person name="Gilroy R."/>
            <person name="Ravi A."/>
            <person name="Getino M."/>
            <person name="Pursley I."/>
            <person name="Horton D.L."/>
            <person name="Alikhan N.F."/>
            <person name="Baker D."/>
            <person name="Gharbi K."/>
            <person name="Hall N."/>
            <person name="Watson M."/>
            <person name="Adriaenssens E.M."/>
            <person name="Foster-Nyarko E."/>
            <person name="Jarju S."/>
            <person name="Secka A."/>
            <person name="Antonio M."/>
            <person name="Oren A."/>
            <person name="Chaudhuri R.R."/>
            <person name="La Ragione R."/>
            <person name="Hildebrand F."/>
            <person name="Pallen M.J."/>
        </authorList>
    </citation>
    <scope>NUCLEOTIDE SEQUENCE</scope>
    <source>
        <strain evidence="8">CHK124-7917</strain>
    </source>
</reference>
<keyword evidence="4" id="KW-0238">DNA-binding</keyword>
<evidence type="ECO:0000259" key="6">
    <source>
        <dbReference type="Pfam" id="PF04542"/>
    </source>
</evidence>
<evidence type="ECO:0000256" key="1">
    <source>
        <dbReference type="ARBA" id="ARBA00010641"/>
    </source>
</evidence>
<dbReference type="PANTHER" id="PTHR43133">
    <property type="entry name" value="RNA POLYMERASE ECF-TYPE SIGMA FACTO"/>
    <property type="match status" value="1"/>
</dbReference>
<dbReference type="InterPro" id="IPR039425">
    <property type="entry name" value="RNA_pol_sigma-70-like"/>
</dbReference>
<dbReference type="GO" id="GO:0006352">
    <property type="term" value="P:DNA-templated transcription initiation"/>
    <property type="evidence" value="ECO:0007669"/>
    <property type="project" value="InterPro"/>
</dbReference>
<dbReference type="InterPro" id="IPR014284">
    <property type="entry name" value="RNA_pol_sigma-70_dom"/>
</dbReference>
<dbReference type="NCBIfam" id="TIGR02937">
    <property type="entry name" value="sigma70-ECF"/>
    <property type="match status" value="1"/>
</dbReference>
<dbReference type="Pfam" id="PF08281">
    <property type="entry name" value="Sigma70_r4_2"/>
    <property type="match status" value="1"/>
</dbReference>
<dbReference type="Pfam" id="PF04542">
    <property type="entry name" value="Sigma70_r2"/>
    <property type="match status" value="1"/>
</dbReference>
<evidence type="ECO:0000256" key="2">
    <source>
        <dbReference type="ARBA" id="ARBA00023015"/>
    </source>
</evidence>
<sequence>MRDAADIERAMGAHADAVWRACLVYLPAADAEDVFQETFLKYALHDGPFRDDAHARAWLLRVAINGCKDALRAARRRDVSLDERVERLGEGAVDAEAPSELGLREVLDAMSALGDPPRTQLYLALCEGYTAREIAGICDMPVGTVYSWISRGKRRLREVLS</sequence>
<evidence type="ECO:0000256" key="3">
    <source>
        <dbReference type="ARBA" id="ARBA00023082"/>
    </source>
</evidence>
<reference evidence="8" key="2">
    <citation type="submission" date="2021-09" db="EMBL/GenBank/DDBJ databases">
        <authorList>
            <person name="Gilroy R."/>
        </authorList>
    </citation>
    <scope>NUCLEOTIDE SEQUENCE</scope>
    <source>
        <strain evidence="8">CHK124-7917</strain>
    </source>
</reference>
<dbReference type="InterPro" id="IPR013325">
    <property type="entry name" value="RNA_pol_sigma_r2"/>
</dbReference>
<evidence type="ECO:0000313" key="8">
    <source>
        <dbReference type="EMBL" id="HJF44705.1"/>
    </source>
</evidence>
<proteinExistence type="inferred from homology"/>
<feature type="domain" description="RNA polymerase sigma factor 70 region 4 type 2" evidence="7">
    <location>
        <begin position="104"/>
        <end position="156"/>
    </location>
</feature>
<dbReference type="InterPro" id="IPR036388">
    <property type="entry name" value="WH-like_DNA-bd_sf"/>
</dbReference>
<dbReference type="SUPFAM" id="SSF88946">
    <property type="entry name" value="Sigma2 domain of RNA polymerase sigma factors"/>
    <property type="match status" value="1"/>
</dbReference>
<dbReference type="GO" id="GO:0003677">
    <property type="term" value="F:DNA binding"/>
    <property type="evidence" value="ECO:0007669"/>
    <property type="project" value="UniProtKB-KW"/>
</dbReference>
<dbReference type="Gene3D" id="1.10.10.10">
    <property type="entry name" value="Winged helix-like DNA-binding domain superfamily/Winged helix DNA-binding domain"/>
    <property type="match status" value="1"/>
</dbReference>
<dbReference type="PANTHER" id="PTHR43133:SF8">
    <property type="entry name" value="RNA POLYMERASE SIGMA FACTOR HI_1459-RELATED"/>
    <property type="match status" value="1"/>
</dbReference>
<dbReference type="AlphaFoldDB" id="A0A921GED5"/>
<evidence type="ECO:0000256" key="4">
    <source>
        <dbReference type="ARBA" id="ARBA00023125"/>
    </source>
</evidence>
<organism evidence="8 9">
    <name type="scientific">Thermophilibacter provencensis</name>
    <dbReference type="NCBI Taxonomy" id="1852386"/>
    <lineage>
        <taxon>Bacteria</taxon>
        <taxon>Bacillati</taxon>
        <taxon>Actinomycetota</taxon>
        <taxon>Coriobacteriia</taxon>
        <taxon>Coriobacteriales</taxon>
        <taxon>Atopobiaceae</taxon>
        <taxon>Thermophilibacter</taxon>
    </lineage>
</organism>
<keyword evidence="3" id="KW-0731">Sigma factor</keyword>
<accession>A0A921GED5</accession>
<dbReference type="Gene3D" id="1.10.1740.10">
    <property type="match status" value="1"/>
</dbReference>
<dbReference type="InterPro" id="IPR007627">
    <property type="entry name" value="RNA_pol_sigma70_r2"/>
</dbReference>
<comment type="caution">
    <text evidence="8">The sequence shown here is derived from an EMBL/GenBank/DDBJ whole genome shotgun (WGS) entry which is preliminary data.</text>
</comment>
<dbReference type="Proteomes" id="UP000697330">
    <property type="component" value="Unassembled WGS sequence"/>
</dbReference>
<evidence type="ECO:0000259" key="7">
    <source>
        <dbReference type="Pfam" id="PF08281"/>
    </source>
</evidence>
<keyword evidence="5" id="KW-0804">Transcription</keyword>
<name>A0A921GED5_9ACTN</name>
<keyword evidence="2" id="KW-0805">Transcription regulation</keyword>
<comment type="similarity">
    <text evidence="1">Belongs to the sigma-70 factor family. ECF subfamily.</text>
</comment>
<protein>
    <submittedName>
        <fullName evidence="8">RNA polymerase sigma factor</fullName>
    </submittedName>
</protein>